<reference evidence="2 3" key="1">
    <citation type="submission" date="2019-09" db="EMBL/GenBank/DDBJ databases">
        <title>Bacillus ochoae sp. nov., Paenibacillus whitsoniae sp. nov., Paenibacillus spiritus sp. nov. Isolated from the Mars Exploration Rover during spacecraft assembly.</title>
        <authorList>
            <person name="Seuylemezian A."/>
            <person name="Vaishampayan P."/>
        </authorList>
    </citation>
    <scope>NUCLEOTIDE SEQUENCE [LARGE SCALE GENOMIC DNA]</scope>
    <source>
        <strain evidence="2 3">MER_111</strain>
    </source>
</reference>
<dbReference type="EMBL" id="VYKK01000004">
    <property type="protein sequence ID" value="KAA9007309.1"/>
    <property type="molecule type" value="Genomic_DNA"/>
</dbReference>
<feature type="compositionally biased region" description="Polar residues" evidence="1">
    <location>
        <begin position="349"/>
        <end position="366"/>
    </location>
</feature>
<comment type="caution">
    <text evidence="2">The sequence shown here is derived from an EMBL/GenBank/DDBJ whole genome shotgun (WGS) entry which is preliminary data.</text>
</comment>
<sequence>MADYKIKLNKKHEGKEFKSSFRFIGKVSQVSKKDESDSWVKQPIAQQTTTRTTGKPRRVIQFEIETAPSNRLRVELAAMEQKFAYPYSSTHKKSVTVDWADRNNKEKFPDNTYHPIEVDWDKCERLAKLIKADEWYEVRGSYSIEEFTKDDGTTTTFVKRTINSVRPIVNGQIQQEDGTFQTVKHAGVEFDYVTDFNNPAFREVNYFNMQIGIRSTYQEEDTGDTKVNAVFLDFGKERSNPKDVELIVYQTEVAEGKKSLADAFASLNTYDFIEVTGQDNNRATFAYVDVVEELDSDDPFADVDDTQRVVRKERVTNGDKKGLEITGYVANSLMRELLTEEEFQKTATLTSANPFENGNPATNNPFTDDPFASAANSDPFADPFSK</sequence>
<dbReference type="OrthoDB" id="2941888at2"/>
<keyword evidence="3" id="KW-1185">Reference proteome</keyword>
<dbReference type="AlphaFoldDB" id="A0A5J5GGG8"/>
<name>A0A5J5GGG8_9BACL</name>
<evidence type="ECO:0000313" key="2">
    <source>
        <dbReference type="EMBL" id="KAA9007309.1"/>
    </source>
</evidence>
<dbReference type="Proteomes" id="UP000367750">
    <property type="component" value="Unassembled WGS sequence"/>
</dbReference>
<protein>
    <submittedName>
        <fullName evidence="2">Uncharacterized protein</fullName>
    </submittedName>
</protein>
<evidence type="ECO:0000313" key="3">
    <source>
        <dbReference type="Proteomes" id="UP000367750"/>
    </source>
</evidence>
<dbReference type="RefSeq" id="WP_150456599.1">
    <property type="nucleotide sequence ID" value="NZ_VYKK01000004.1"/>
</dbReference>
<accession>A0A5J5GGG8</accession>
<organism evidence="2 3">
    <name type="scientific">Paenibacillus spiritus</name>
    <dbReference type="NCBI Taxonomy" id="2496557"/>
    <lineage>
        <taxon>Bacteria</taxon>
        <taxon>Bacillati</taxon>
        <taxon>Bacillota</taxon>
        <taxon>Bacilli</taxon>
        <taxon>Bacillales</taxon>
        <taxon>Paenibacillaceae</taxon>
        <taxon>Paenibacillus</taxon>
    </lineage>
</organism>
<evidence type="ECO:0000256" key="1">
    <source>
        <dbReference type="SAM" id="MobiDB-lite"/>
    </source>
</evidence>
<gene>
    <name evidence="2" type="ORF">F4V43_02140</name>
</gene>
<feature type="region of interest" description="Disordered" evidence="1">
    <location>
        <begin position="349"/>
        <end position="386"/>
    </location>
</feature>
<proteinExistence type="predicted"/>